<evidence type="ECO:0000313" key="4">
    <source>
        <dbReference type="Proteomes" id="UP000249577"/>
    </source>
</evidence>
<dbReference type="EMBL" id="QFPN01000001">
    <property type="protein sequence ID" value="PZQ18850.1"/>
    <property type="molecule type" value="Genomic_DNA"/>
</dbReference>
<feature type="domain" description="MobA-like NTP transferase" evidence="2">
    <location>
        <begin position="32"/>
        <end position="146"/>
    </location>
</feature>
<reference evidence="3 4" key="1">
    <citation type="submission" date="2017-08" db="EMBL/GenBank/DDBJ databases">
        <title>Infants hospitalized years apart are colonized by the same room-sourced microbial strains.</title>
        <authorList>
            <person name="Brooks B."/>
            <person name="Olm M.R."/>
            <person name="Firek B.A."/>
            <person name="Baker R."/>
            <person name="Thomas B.C."/>
            <person name="Morowitz M.J."/>
            <person name="Banfield J.F."/>
        </authorList>
    </citation>
    <scope>NUCLEOTIDE SEQUENCE [LARGE SCALE GENOMIC DNA]</scope>
    <source>
        <strain evidence="3">S2_005_003_R2_43</strain>
    </source>
</reference>
<protein>
    <submittedName>
        <fullName evidence="3">Spore coat biosynthesis protein F</fullName>
    </submittedName>
</protein>
<dbReference type="AlphaFoldDB" id="A0A2W5MYP0"/>
<dbReference type="SUPFAM" id="SSF53448">
    <property type="entry name" value="Nucleotide-diphospho-sugar transferases"/>
    <property type="match status" value="1"/>
</dbReference>
<comment type="caution">
    <text evidence="3">The sequence shown here is derived from an EMBL/GenBank/DDBJ whole genome shotgun (WGS) entry which is preliminary data.</text>
</comment>
<evidence type="ECO:0000313" key="3">
    <source>
        <dbReference type="EMBL" id="PZQ18850.1"/>
    </source>
</evidence>
<accession>A0A2W5MYP0</accession>
<keyword evidence="1" id="KW-0460">Magnesium</keyword>
<dbReference type="InterPro" id="IPR025877">
    <property type="entry name" value="MobA-like_NTP_Trfase"/>
</dbReference>
<evidence type="ECO:0000259" key="2">
    <source>
        <dbReference type="Pfam" id="PF12804"/>
    </source>
</evidence>
<dbReference type="InterPro" id="IPR029044">
    <property type="entry name" value="Nucleotide-diphossugar_trans"/>
</dbReference>
<gene>
    <name evidence="3" type="ORF">DI565_00090</name>
</gene>
<sequence length="281" mass="29786">MTAKGETLSVLLLAGQREGRVDPLAEAHGVALKSLTPVAGRPMLMHTIATLATTQSVGRIVVSINAGSGIDRLPEIARLIAEGRLEIRDARPNLVDSVLAALDGVAFPVLITTADAVLLTPETVTEIDQAARVRGADVAVALARREDVLAAHPQGQRRFYRFGCGYYSNCNCYWIGDRSALAPAELFRSGGQFVKHPSRVIGALGVAGLFELVRFRFGLGTLEQGCARLSRRFRLNIRPVVVADGATAIDVDAERSLKVAEAVLAARRSAAPRAADASAAA</sequence>
<organism evidence="3 4">
    <name type="scientific">Ancylobacter novellus</name>
    <name type="common">Thiobacillus novellus</name>
    <dbReference type="NCBI Taxonomy" id="921"/>
    <lineage>
        <taxon>Bacteria</taxon>
        <taxon>Pseudomonadati</taxon>
        <taxon>Pseudomonadota</taxon>
        <taxon>Alphaproteobacteria</taxon>
        <taxon>Hyphomicrobiales</taxon>
        <taxon>Xanthobacteraceae</taxon>
        <taxon>Ancylobacter</taxon>
    </lineage>
</organism>
<dbReference type="Proteomes" id="UP000249577">
    <property type="component" value="Unassembled WGS sequence"/>
</dbReference>
<evidence type="ECO:0000256" key="1">
    <source>
        <dbReference type="ARBA" id="ARBA00022842"/>
    </source>
</evidence>
<dbReference type="GO" id="GO:0016779">
    <property type="term" value="F:nucleotidyltransferase activity"/>
    <property type="evidence" value="ECO:0007669"/>
    <property type="project" value="UniProtKB-ARBA"/>
</dbReference>
<proteinExistence type="predicted"/>
<name>A0A2W5MYP0_ANCNO</name>
<dbReference type="Gene3D" id="3.90.550.10">
    <property type="entry name" value="Spore Coat Polysaccharide Biosynthesis Protein SpsA, Chain A"/>
    <property type="match status" value="1"/>
</dbReference>
<dbReference type="Pfam" id="PF12804">
    <property type="entry name" value="NTP_transf_3"/>
    <property type="match status" value="1"/>
</dbReference>